<name>L1JTQ2_GUITC</name>
<gene>
    <name evidence="4" type="ORF">GUITHDRAFT_134134</name>
</gene>
<evidence type="ECO:0000313" key="6">
    <source>
        <dbReference type="Proteomes" id="UP000011087"/>
    </source>
</evidence>
<dbReference type="PROSITE" id="PS50106">
    <property type="entry name" value="PDZ"/>
    <property type="match status" value="1"/>
</dbReference>
<feature type="compositionally biased region" description="Basic and acidic residues" evidence="2">
    <location>
        <begin position="350"/>
        <end position="359"/>
    </location>
</feature>
<reference evidence="4 6" key="1">
    <citation type="journal article" date="2012" name="Nature">
        <title>Algal genomes reveal evolutionary mosaicism and the fate of nucleomorphs.</title>
        <authorList>
            <consortium name="DOE Joint Genome Institute"/>
            <person name="Curtis B.A."/>
            <person name="Tanifuji G."/>
            <person name="Burki F."/>
            <person name="Gruber A."/>
            <person name="Irimia M."/>
            <person name="Maruyama S."/>
            <person name="Arias M.C."/>
            <person name="Ball S.G."/>
            <person name="Gile G.H."/>
            <person name="Hirakawa Y."/>
            <person name="Hopkins J.F."/>
            <person name="Kuo A."/>
            <person name="Rensing S.A."/>
            <person name="Schmutz J."/>
            <person name="Symeonidi A."/>
            <person name="Elias M."/>
            <person name="Eveleigh R.J."/>
            <person name="Herman E.K."/>
            <person name="Klute M.J."/>
            <person name="Nakayama T."/>
            <person name="Obornik M."/>
            <person name="Reyes-Prieto A."/>
            <person name="Armbrust E.V."/>
            <person name="Aves S.J."/>
            <person name="Beiko R.G."/>
            <person name="Coutinho P."/>
            <person name="Dacks J.B."/>
            <person name="Durnford D.G."/>
            <person name="Fast N.M."/>
            <person name="Green B.R."/>
            <person name="Grisdale C.J."/>
            <person name="Hempel F."/>
            <person name="Henrissat B."/>
            <person name="Hoppner M.P."/>
            <person name="Ishida K."/>
            <person name="Kim E."/>
            <person name="Koreny L."/>
            <person name="Kroth P.G."/>
            <person name="Liu Y."/>
            <person name="Malik S.B."/>
            <person name="Maier U.G."/>
            <person name="McRose D."/>
            <person name="Mock T."/>
            <person name="Neilson J.A."/>
            <person name="Onodera N.T."/>
            <person name="Poole A.M."/>
            <person name="Pritham E.J."/>
            <person name="Richards T.A."/>
            <person name="Rocap G."/>
            <person name="Roy S.W."/>
            <person name="Sarai C."/>
            <person name="Schaack S."/>
            <person name="Shirato S."/>
            <person name="Slamovits C.H."/>
            <person name="Spencer D.F."/>
            <person name="Suzuki S."/>
            <person name="Worden A.Z."/>
            <person name="Zauner S."/>
            <person name="Barry K."/>
            <person name="Bell C."/>
            <person name="Bharti A.K."/>
            <person name="Crow J.A."/>
            <person name="Grimwood J."/>
            <person name="Kramer R."/>
            <person name="Lindquist E."/>
            <person name="Lucas S."/>
            <person name="Salamov A."/>
            <person name="McFadden G.I."/>
            <person name="Lane C.E."/>
            <person name="Keeling P.J."/>
            <person name="Gray M.W."/>
            <person name="Grigoriev I.V."/>
            <person name="Archibald J.M."/>
        </authorList>
    </citation>
    <scope>NUCLEOTIDE SEQUENCE</scope>
    <source>
        <strain evidence="4 6">CCMP2712</strain>
    </source>
</reference>
<dbReference type="PANTHER" id="PTHR32060:SF22">
    <property type="entry name" value="CARBOXYL-TERMINAL-PROCESSING PEPTIDASE 3, CHLOROPLASTIC"/>
    <property type="match status" value="1"/>
</dbReference>
<evidence type="ECO:0000313" key="4">
    <source>
        <dbReference type="EMBL" id="EKX51777.1"/>
    </source>
</evidence>
<reference evidence="5" key="3">
    <citation type="submission" date="2016-03" db="UniProtKB">
        <authorList>
            <consortium name="EnsemblProtists"/>
        </authorList>
    </citation>
    <scope>IDENTIFICATION</scope>
</reference>
<dbReference type="GO" id="GO:0004175">
    <property type="term" value="F:endopeptidase activity"/>
    <property type="evidence" value="ECO:0007669"/>
    <property type="project" value="TreeGrafter"/>
</dbReference>
<dbReference type="SMART" id="SM00228">
    <property type="entry name" value="PDZ"/>
    <property type="match status" value="1"/>
</dbReference>
<keyword evidence="6" id="KW-1185">Reference proteome</keyword>
<dbReference type="KEGG" id="gtt:GUITHDRAFT_134134"/>
<dbReference type="Gene3D" id="2.30.42.10">
    <property type="match status" value="1"/>
</dbReference>
<sequence>MHMLRSIFLLTSMQQQGPPLLTTAHVPMSSSIPAASQGFVQASPSQLTGENGSYRSPATRMMASPSPMSPNMSPSPTKAMQVSESDPSQAGVGIYFQQTPEGSNCHLDKIFVKSIIPGSSADREGTVKIGDFLVSVNEQRVPGSAIHLLRSLIIGEVGTFVKLGFRREDGEGQVAFYEISLMRANQEFFNQLQAKAQIQKDAEQLRSSLVQAEQELSGLRQKLQATESLRMRSLVASAEEQLRILTNSLSEEEEERKQLEIKLRREQVQQQQDEEEAKRLEMLLSQAQDKLRSAEESLQVRTTAYTPMYLDGVEVASSAHGDLDMEEERSNWLMLIPEDTRSSQPSPSQRLEDHQKSKEEEELSIRSLEMRRQQLEEELKQEEAENEQLMQSVAEAEQSYQDSEQVLHELRDKNTELQRQLSELEGESEGRQQHLETLKEVPQAQLGGSTADAGWQRIRAEQKAWEEKLHKEQKAHEADELQYKAREQELLLQMERIGKEADVLKQEAVQRERSSSGSDVSDIKLKWGRQLEDTLAHLESENARVQPASLPVCLFVLTILKLQKLLETEDELAQALKERMQVIGDQLSKVEAELSLARGAREDVTALPTSSKLSPPCREKKRESERVEQLKVARRELEAQRKAKENQLREEEELYKYRVLPIALHALMLCQTYRAEA</sequence>
<feature type="region of interest" description="Disordered" evidence="2">
    <location>
        <begin position="338"/>
        <end position="366"/>
    </location>
</feature>
<dbReference type="RefSeq" id="XP_005838757.1">
    <property type="nucleotide sequence ID" value="XM_005838700.1"/>
</dbReference>
<feature type="coiled-coil region" evidence="1">
    <location>
        <begin position="559"/>
        <end position="593"/>
    </location>
</feature>
<feature type="domain" description="PDZ" evidence="3">
    <location>
        <begin position="79"/>
        <end position="143"/>
    </location>
</feature>
<dbReference type="Pfam" id="PF17820">
    <property type="entry name" value="PDZ_6"/>
    <property type="match status" value="1"/>
</dbReference>
<dbReference type="OMA" id="ITQMDVT"/>
<dbReference type="EMBL" id="JH992974">
    <property type="protein sequence ID" value="EKX51777.1"/>
    <property type="molecule type" value="Genomic_DNA"/>
</dbReference>
<dbReference type="InterPro" id="IPR036034">
    <property type="entry name" value="PDZ_sf"/>
</dbReference>
<evidence type="ECO:0000256" key="2">
    <source>
        <dbReference type="SAM" id="MobiDB-lite"/>
    </source>
</evidence>
<evidence type="ECO:0000313" key="5">
    <source>
        <dbReference type="EnsemblProtists" id="EKX51777"/>
    </source>
</evidence>
<dbReference type="EnsemblProtists" id="EKX51777">
    <property type="protein sequence ID" value="EKX51777"/>
    <property type="gene ID" value="GUITHDRAFT_134134"/>
</dbReference>
<dbReference type="PANTHER" id="PTHR32060">
    <property type="entry name" value="TAIL-SPECIFIC PROTEASE"/>
    <property type="match status" value="1"/>
</dbReference>
<dbReference type="OrthoDB" id="6022242at2759"/>
<dbReference type="AlphaFoldDB" id="L1JTQ2"/>
<dbReference type="PaxDb" id="55529-EKX51777"/>
<feature type="coiled-coil region" evidence="1">
    <location>
        <begin position="620"/>
        <end position="654"/>
    </location>
</feature>
<dbReference type="Proteomes" id="UP000011087">
    <property type="component" value="Unassembled WGS sequence"/>
</dbReference>
<dbReference type="InterPro" id="IPR001478">
    <property type="entry name" value="PDZ"/>
</dbReference>
<keyword evidence="1" id="KW-0175">Coiled coil</keyword>
<dbReference type="SUPFAM" id="SSF50156">
    <property type="entry name" value="PDZ domain-like"/>
    <property type="match status" value="1"/>
</dbReference>
<feature type="region of interest" description="Disordered" evidence="2">
    <location>
        <begin position="61"/>
        <end position="84"/>
    </location>
</feature>
<accession>L1JTQ2</accession>
<organism evidence="4">
    <name type="scientific">Guillardia theta (strain CCMP2712)</name>
    <name type="common">Cryptophyte</name>
    <dbReference type="NCBI Taxonomy" id="905079"/>
    <lineage>
        <taxon>Eukaryota</taxon>
        <taxon>Cryptophyceae</taxon>
        <taxon>Pyrenomonadales</taxon>
        <taxon>Geminigeraceae</taxon>
        <taxon>Guillardia</taxon>
    </lineage>
</organism>
<dbReference type="GeneID" id="17308562"/>
<dbReference type="InterPro" id="IPR041489">
    <property type="entry name" value="PDZ_6"/>
</dbReference>
<evidence type="ECO:0000259" key="3">
    <source>
        <dbReference type="PROSITE" id="PS50106"/>
    </source>
</evidence>
<dbReference type="HOGENOM" id="CLU_406257_0_0_1"/>
<feature type="compositionally biased region" description="Low complexity" evidence="2">
    <location>
        <begin position="61"/>
        <end position="77"/>
    </location>
</feature>
<feature type="coiled-coil region" evidence="1">
    <location>
        <begin position="195"/>
        <end position="297"/>
    </location>
</feature>
<protein>
    <recommendedName>
        <fullName evidence="3">PDZ domain-containing protein</fullName>
    </recommendedName>
</protein>
<evidence type="ECO:0000256" key="1">
    <source>
        <dbReference type="SAM" id="Coils"/>
    </source>
</evidence>
<proteinExistence type="predicted"/>
<reference evidence="6" key="2">
    <citation type="submission" date="2012-11" db="EMBL/GenBank/DDBJ databases">
        <authorList>
            <person name="Kuo A."/>
            <person name="Curtis B.A."/>
            <person name="Tanifuji G."/>
            <person name="Burki F."/>
            <person name="Gruber A."/>
            <person name="Irimia M."/>
            <person name="Maruyama S."/>
            <person name="Arias M.C."/>
            <person name="Ball S.G."/>
            <person name="Gile G.H."/>
            <person name="Hirakawa Y."/>
            <person name="Hopkins J.F."/>
            <person name="Rensing S.A."/>
            <person name="Schmutz J."/>
            <person name="Symeonidi A."/>
            <person name="Elias M."/>
            <person name="Eveleigh R.J."/>
            <person name="Herman E.K."/>
            <person name="Klute M.J."/>
            <person name="Nakayama T."/>
            <person name="Obornik M."/>
            <person name="Reyes-Prieto A."/>
            <person name="Armbrust E.V."/>
            <person name="Aves S.J."/>
            <person name="Beiko R.G."/>
            <person name="Coutinho P."/>
            <person name="Dacks J.B."/>
            <person name="Durnford D.G."/>
            <person name="Fast N.M."/>
            <person name="Green B.R."/>
            <person name="Grisdale C."/>
            <person name="Hempe F."/>
            <person name="Henrissat B."/>
            <person name="Hoppner M.P."/>
            <person name="Ishida K.-I."/>
            <person name="Kim E."/>
            <person name="Koreny L."/>
            <person name="Kroth P.G."/>
            <person name="Liu Y."/>
            <person name="Malik S.-B."/>
            <person name="Maier U.G."/>
            <person name="McRose D."/>
            <person name="Mock T."/>
            <person name="Neilson J.A."/>
            <person name="Onodera N.T."/>
            <person name="Poole A.M."/>
            <person name="Pritham E.J."/>
            <person name="Richards T.A."/>
            <person name="Rocap G."/>
            <person name="Roy S.W."/>
            <person name="Sarai C."/>
            <person name="Schaack S."/>
            <person name="Shirato S."/>
            <person name="Slamovits C.H."/>
            <person name="Spencer D.F."/>
            <person name="Suzuki S."/>
            <person name="Worden A.Z."/>
            <person name="Zauner S."/>
            <person name="Barry K."/>
            <person name="Bell C."/>
            <person name="Bharti A.K."/>
            <person name="Crow J.A."/>
            <person name="Grimwood J."/>
            <person name="Kramer R."/>
            <person name="Lindquist E."/>
            <person name="Lucas S."/>
            <person name="Salamov A."/>
            <person name="McFadden G.I."/>
            <person name="Lane C.E."/>
            <person name="Keeling P.J."/>
            <person name="Gray M.W."/>
            <person name="Grigoriev I.V."/>
            <person name="Archibald J.M."/>
        </authorList>
    </citation>
    <scope>NUCLEOTIDE SEQUENCE</scope>
    <source>
        <strain evidence="6">CCMP2712</strain>
    </source>
</reference>